<dbReference type="Gene3D" id="3.30.420.10">
    <property type="entry name" value="Ribonuclease H-like superfamily/Ribonuclease H"/>
    <property type="match status" value="1"/>
</dbReference>
<dbReference type="RefSeq" id="WP_002953198.1">
    <property type="nucleotide sequence ID" value="NZ_AOTD01000214.1"/>
</dbReference>
<protein>
    <submittedName>
        <fullName evidence="5">DNA polymerase III subunit epsilon</fullName>
    </submittedName>
</protein>
<dbReference type="OrthoDB" id="9804290at2"/>
<dbReference type="AlphaFoldDB" id="M3IJ52"/>
<feature type="region of interest" description="Disordered" evidence="3">
    <location>
        <begin position="267"/>
        <end position="312"/>
    </location>
</feature>
<dbReference type="GO" id="GO:0003887">
    <property type="term" value="F:DNA-directed DNA polymerase activity"/>
    <property type="evidence" value="ECO:0007669"/>
    <property type="project" value="InterPro"/>
</dbReference>
<feature type="compositionally biased region" description="Polar residues" evidence="3">
    <location>
        <begin position="281"/>
        <end position="290"/>
    </location>
</feature>
<evidence type="ECO:0000313" key="5">
    <source>
        <dbReference type="EMBL" id="EMG30056.1"/>
    </source>
</evidence>
<dbReference type="GO" id="GO:0005829">
    <property type="term" value="C:cytosol"/>
    <property type="evidence" value="ECO:0007669"/>
    <property type="project" value="TreeGrafter"/>
</dbReference>
<dbReference type="InterPro" id="IPR036397">
    <property type="entry name" value="RNaseH_sf"/>
</dbReference>
<dbReference type="Pfam" id="PF00929">
    <property type="entry name" value="RNase_T"/>
    <property type="match status" value="1"/>
</dbReference>
<evidence type="ECO:0000256" key="2">
    <source>
        <dbReference type="ARBA" id="ARBA00026073"/>
    </source>
</evidence>
<dbReference type="EMBL" id="AOTD01000214">
    <property type="protein sequence ID" value="EMG30056.1"/>
    <property type="molecule type" value="Genomic_DNA"/>
</dbReference>
<name>M3IJ52_9BACT</name>
<comment type="subunit">
    <text evidence="2">DNA polymerase III contains a core (composed of alpha, epsilon and theta chains) that associates with a tau subunit. This core dimerizes to form the POLIII' complex. PolIII' associates with the gamma complex (composed of gamma, delta, delta', psi and chi chains) and with the beta chain to form the complete DNA polymerase III complex.</text>
</comment>
<accession>M3IJ52</accession>
<dbReference type="GO" id="GO:0045004">
    <property type="term" value="P:DNA replication proofreading"/>
    <property type="evidence" value="ECO:0007669"/>
    <property type="project" value="TreeGrafter"/>
</dbReference>
<dbReference type="NCBIfam" id="NF006316">
    <property type="entry name" value="PRK08517.1"/>
    <property type="match status" value="1"/>
</dbReference>
<dbReference type="SUPFAM" id="SSF53098">
    <property type="entry name" value="Ribonuclease H-like"/>
    <property type="match status" value="1"/>
</dbReference>
<dbReference type="PANTHER" id="PTHR30231:SF41">
    <property type="entry name" value="DNA POLYMERASE III SUBUNIT EPSILON"/>
    <property type="match status" value="1"/>
</dbReference>
<dbReference type="PATRIC" id="fig|1073353.3.peg.1839"/>
<comment type="caution">
    <text evidence="5">The sequence shown here is derived from an EMBL/GenBank/DDBJ whole genome shotgun (WGS) entry which is preliminary data.</text>
</comment>
<comment type="function">
    <text evidence="1">DNA polymerase III is a complex, multichain enzyme responsible for most of the replicative synthesis in bacteria. The epsilon subunit contain the editing function and is a proofreading 3'-5' exonuclease.</text>
</comment>
<dbReference type="InterPro" id="IPR006054">
    <property type="entry name" value="DnaQ"/>
</dbReference>
<gene>
    <name evidence="5" type="ORF">H740_08561</name>
</gene>
<dbReference type="SMART" id="SM00479">
    <property type="entry name" value="EXOIII"/>
    <property type="match status" value="1"/>
</dbReference>
<feature type="compositionally biased region" description="Basic and acidic residues" evidence="3">
    <location>
        <begin position="291"/>
        <end position="306"/>
    </location>
</feature>
<evidence type="ECO:0000256" key="3">
    <source>
        <dbReference type="SAM" id="MobiDB-lite"/>
    </source>
</evidence>
<evidence type="ECO:0000256" key="1">
    <source>
        <dbReference type="ARBA" id="ARBA00025483"/>
    </source>
</evidence>
<dbReference type="GO" id="GO:0008408">
    <property type="term" value="F:3'-5' exonuclease activity"/>
    <property type="evidence" value="ECO:0007669"/>
    <property type="project" value="TreeGrafter"/>
</dbReference>
<dbReference type="InterPro" id="IPR012337">
    <property type="entry name" value="RNaseH-like_sf"/>
</dbReference>
<sequence length="312" mass="34906">MNQDFENLLAVIAKRNVAYADFVAATKQMDEYAELFDVRDVQMWRALGLDITRTAKNQIELKTRRNEIKDQIFCVVDIETSGGINSGQIIEIGALKLQNGEIIGKFETFVYAPYVPENISELTGITAEHLKNAPSLAFVMEQFKVFLGQSVFVAHNVRFDYGFIGATLEALGYGELLNRKLCTIDLARRTIASPKYGLGTLKELLGINNTHHRALSDAIAAAEIFKHSLQKLPSEVRTTEDLVEFSKSAKTMKRLKITTNEAGESVKFDDGASGDKFNKGLDTQNLSGANEEQKPKHQRQKTKELKLPIFEE</sequence>
<dbReference type="FunFam" id="3.30.420.10:FF:000045">
    <property type="entry name" value="3'-5' exonuclease DinG"/>
    <property type="match status" value="1"/>
</dbReference>
<dbReference type="NCBIfam" id="TIGR00573">
    <property type="entry name" value="dnaq"/>
    <property type="match status" value="1"/>
</dbReference>
<organism evidence="5 6">
    <name type="scientific">Campylobacter showae CC57C</name>
    <dbReference type="NCBI Taxonomy" id="1073353"/>
    <lineage>
        <taxon>Bacteria</taxon>
        <taxon>Pseudomonadati</taxon>
        <taxon>Campylobacterota</taxon>
        <taxon>Epsilonproteobacteria</taxon>
        <taxon>Campylobacterales</taxon>
        <taxon>Campylobacteraceae</taxon>
        <taxon>Campylobacter</taxon>
    </lineage>
</organism>
<evidence type="ECO:0000313" key="6">
    <source>
        <dbReference type="Proteomes" id="UP000011782"/>
    </source>
</evidence>
<dbReference type="CDD" id="cd06127">
    <property type="entry name" value="DEDDh"/>
    <property type="match status" value="1"/>
</dbReference>
<dbReference type="GO" id="GO:0003677">
    <property type="term" value="F:DNA binding"/>
    <property type="evidence" value="ECO:0007669"/>
    <property type="project" value="InterPro"/>
</dbReference>
<dbReference type="STRING" id="1073353.H740_08561"/>
<dbReference type="InterPro" id="IPR013520">
    <property type="entry name" value="Ribonucl_H"/>
</dbReference>
<dbReference type="PANTHER" id="PTHR30231">
    <property type="entry name" value="DNA POLYMERASE III SUBUNIT EPSILON"/>
    <property type="match status" value="1"/>
</dbReference>
<evidence type="ECO:0000259" key="4">
    <source>
        <dbReference type="SMART" id="SM00479"/>
    </source>
</evidence>
<feature type="domain" description="Exonuclease" evidence="4">
    <location>
        <begin position="72"/>
        <end position="234"/>
    </location>
</feature>
<proteinExistence type="predicted"/>
<dbReference type="Proteomes" id="UP000011782">
    <property type="component" value="Unassembled WGS sequence"/>
</dbReference>
<reference evidence="5 6" key="1">
    <citation type="submission" date="2013-02" db="EMBL/GenBank/DDBJ databases">
        <title>Co-occurrence of anaerobic bacteria in colorectal carcinomas.</title>
        <authorList>
            <person name="Holt R.A."/>
            <person name="Warren R.L."/>
            <person name="Allen-Vercoe E."/>
            <person name="Pleasance S."/>
            <person name="Freeman D.J."/>
            <person name="Watson P."/>
            <person name="Moore R."/>
            <person name="Cochrane K."/>
        </authorList>
    </citation>
    <scope>NUCLEOTIDE SEQUENCE [LARGE SCALE GENOMIC DNA]</scope>
    <source>
        <strain evidence="5 6">CC57C</strain>
    </source>
</reference>